<dbReference type="EMBL" id="BGPR01000207">
    <property type="protein sequence ID" value="GBM04741.1"/>
    <property type="molecule type" value="Genomic_DNA"/>
</dbReference>
<protein>
    <submittedName>
        <fullName evidence="1">Uncharacterized protein</fullName>
    </submittedName>
</protein>
<dbReference type="OrthoDB" id="7464755at2759"/>
<reference evidence="1 2" key="1">
    <citation type="journal article" date="2019" name="Sci. Rep.">
        <title>Orb-weaving spider Araneus ventricosus genome elucidates the spidroin gene catalogue.</title>
        <authorList>
            <person name="Kono N."/>
            <person name="Nakamura H."/>
            <person name="Ohtoshi R."/>
            <person name="Moran D.A.P."/>
            <person name="Shinohara A."/>
            <person name="Yoshida Y."/>
            <person name="Fujiwara M."/>
            <person name="Mori M."/>
            <person name="Tomita M."/>
            <person name="Arakawa K."/>
        </authorList>
    </citation>
    <scope>NUCLEOTIDE SEQUENCE [LARGE SCALE GENOMIC DNA]</scope>
</reference>
<evidence type="ECO:0000313" key="1">
    <source>
        <dbReference type="EMBL" id="GBM04741.1"/>
    </source>
</evidence>
<gene>
    <name evidence="1" type="ORF">AVEN_20187_1</name>
</gene>
<sequence length="101" mass="11849">MSKEKNIVKNTRQRTMCPIFGPLNELHVRLLPTVSDVLKYYLFVKSKMKSTLPVREPTVSEISEVVAQNIESIWVKSSIPHMSHKRVIEKIRECHDKYRNL</sequence>
<evidence type="ECO:0000313" key="2">
    <source>
        <dbReference type="Proteomes" id="UP000499080"/>
    </source>
</evidence>
<keyword evidence="2" id="KW-1185">Reference proteome</keyword>
<organism evidence="1 2">
    <name type="scientific">Araneus ventricosus</name>
    <name type="common">Orbweaver spider</name>
    <name type="synonym">Epeira ventricosa</name>
    <dbReference type="NCBI Taxonomy" id="182803"/>
    <lineage>
        <taxon>Eukaryota</taxon>
        <taxon>Metazoa</taxon>
        <taxon>Ecdysozoa</taxon>
        <taxon>Arthropoda</taxon>
        <taxon>Chelicerata</taxon>
        <taxon>Arachnida</taxon>
        <taxon>Araneae</taxon>
        <taxon>Araneomorphae</taxon>
        <taxon>Entelegynae</taxon>
        <taxon>Araneoidea</taxon>
        <taxon>Araneidae</taxon>
        <taxon>Araneus</taxon>
    </lineage>
</organism>
<name>A0A4Y2CJZ7_ARAVE</name>
<proteinExistence type="predicted"/>
<dbReference type="Proteomes" id="UP000499080">
    <property type="component" value="Unassembled WGS sequence"/>
</dbReference>
<comment type="caution">
    <text evidence="1">The sequence shown here is derived from an EMBL/GenBank/DDBJ whole genome shotgun (WGS) entry which is preliminary data.</text>
</comment>
<dbReference type="AlphaFoldDB" id="A0A4Y2CJZ7"/>
<accession>A0A4Y2CJZ7</accession>